<dbReference type="RefSeq" id="WP_145220760.1">
    <property type="nucleotide sequence ID" value="NZ_CP036432.1"/>
</dbReference>
<name>A0ABX5Y8B2_9BACT</name>
<feature type="chain" id="PRO_5047545367" description="3-keto-alpha-glucoside-1,2-lyase/3-keto-2-hydroxy-glucal hydratase domain-containing protein" evidence="1">
    <location>
        <begin position="32"/>
        <end position="382"/>
    </location>
</feature>
<reference evidence="3 4" key="1">
    <citation type="submission" date="2019-02" db="EMBL/GenBank/DDBJ databases">
        <title>Deep-cultivation of Planctomycetes and their phenomic and genomic characterization uncovers novel biology.</title>
        <authorList>
            <person name="Wiegand S."/>
            <person name="Jogler M."/>
            <person name="Boedeker C."/>
            <person name="Pinto D."/>
            <person name="Vollmers J."/>
            <person name="Rivas-Marin E."/>
            <person name="Kohn T."/>
            <person name="Peeters S.H."/>
            <person name="Heuer A."/>
            <person name="Rast P."/>
            <person name="Oberbeckmann S."/>
            <person name="Bunk B."/>
            <person name="Jeske O."/>
            <person name="Meyerdierks A."/>
            <person name="Storesund J.E."/>
            <person name="Kallscheuer N."/>
            <person name="Luecker S."/>
            <person name="Lage O.M."/>
            <person name="Pohl T."/>
            <person name="Merkel B.J."/>
            <person name="Hornburger P."/>
            <person name="Mueller R.-W."/>
            <person name="Bruemmer F."/>
            <person name="Labrenz M."/>
            <person name="Spormann A.M."/>
            <person name="Op den Camp H."/>
            <person name="Overmann J."/>
            <person name="Amann R."/>
            <person name="Jetten M.S.M."/>
            <person name="Mascher T."/>
            <person name="Medema M.H."/>
            <person name="Devos D.P."/>
            <person name="Kaster A.-K."/>
            <person name="Ovreas L."/>
            <person name="Rohde M."/>
            <person name="Galperin M.Y."/>
            <person name="Jogler C."/>
        </authorList>
    </citation>
    <scope>NUCLEOTIDE SEQUENCE [LARGE SCALE GENOMIC DNA]</scope>
    <source>
        <strain evidence="3 4">TBK1r</strain>
    </source>
</reference>
<dbReference type="Proteomes" id="UP000318081">
    <property type="component" value="Chromosome"/>
</dbReference>
<feature type="domain" description="3-keto-alpha-glucoside-1,2-lyase/3-keto-2-hydroxy-glucal hydratase" evidence="2">
    <location>
        <begin position="34"/>
        <end position="222"/>
    </location>
</feature>
<organism evidence="3 4">
    <name type="scientific">Stieleria magnilauensis</name>
    <dbReference type="NCBI Taxonomy" id="2527963"/>
    <lineage>
        <taxon>Bacteria</taxon>
        <taxon>Pseudomonadati</taxon>
        <taxon>Planctomycetota</taxon>
        <taxon>Planctomycetia</taxon>
        <taxon>Pirellulales</taxon>
        <taxon>Pirellulaceae</taxon>
        <taxon>Stieleria</taxon>
    </lineage>
</organism>
<feature type="domain" description="3-keto-alpha-glucoside-1,2-lyase/3-keto-2-hydroxy-glucal hydratase" evidence="2">
    <location>
        <begin position="242"/>
        <end position="377"/>
    </location>
</feature>
<protein>
    <recommendedName>
        <fullName evidence="2">3-keto-alpha-glucoside-1,2-lyase/3-keto-2-hydroxy-glucal hydratase domain-containing protein</fullName>
    </recommendedName>
</protein>
<dbReference type="InterPro" id="IPR010496">
    <property type="entry name" value="AL/BT2_dom"/>
</dbReference>
<feature type="signal peptide" evidence="1">
    <location>
        <begin position="1"/>
        <end position="31"/>
    </location>
</feature>
<dbReference type="Gene3D" id="2.60.120.560">
    <property type="entry name" value="Exo-inulinase, domain 1"/>
    <property type="match status" value="2"/>
</dbReference>
<proteinExistence type="predicted"/>
<evidence type="ECO:0000313" key="3">
    <source>
        <dbReference type="EMBL" id="QDV88449.1"/>
    </source>
</evidence>
<dbReference type="EMBL" id="CP036432">
    <property type="protein sequence ID" value="QDV88449.1"/>
    <property type="molecule type" value="Genomic_DNA"/>
</dbReference>
<keyword evidence="1" id="KW-0732">Signal</keyword>
<gene>
    <name evidence="3" type="ORF">TBK1r_74820</name>
</gene>
<evidence type="ECO:0000259" key="2">
    <source>
        <dbReference type="Pfam" id="PF06439"/>
    </source>
</evidence>
<sequence length="382" mass="41897">MNQLHRSVAPSCLLLLGFLSHGLMSHSAALGQDGFQPMFTDAELSGWVRTNTPEETWRFDDGVLYCTGKPIGEIRTAKMYQDFVMELEWRHLVPRGNAGVFVWADDITARGVPFHRGIEVQVLENAYGNTRSHTTHGDIFPIHGATMTPINGRGGSRAFPTENLSKPSPQWNHYRIECRDGEISLAVNGTVVTRGKDCVPRKGYICLESEGGVVEYRNVRIKELPGGDVPADQIAIADRGYHSLYTGLNLNGWEADDVSRWNVKDWVLAFEAAEGTTGTLTTTRSFDHASFVVDVRLKETDSNVVIQAGEDVQIDLADSAYAKLLEKPGRWNRIEVVAKDGKRIVNLNGQPVVSVTAADGASGKLVLSPSGPVDFANLYAAE</sequence>
<accession>A0ABX5Y8B2</accession>
<keyword evidence="4" id="KW-1185">Reference proteome</keyword>
<evidence type="ECO:0000313" key="4">
    <source>
        <dbReference type="Proteomes" id="UP000318081"/>
    </source>
</evidence>
<dbReference type="Pfam" id="PF06439">
    <property type="entry name" value="3keto-disac_hyd"/>
    <property type="match status" value="2"/>
</dbReference>
<evidence type="ECO:0000256" key="1">
    <source>
        <dbReference type="SAM" id="SignalP"/>
    </source>
</evidence>